<evidence type="ECO:0000313" key="4">
    <source>
        <dbReference type="Proteomes" id="UP001595075"/>
    </source>
</evidence>
<feature type="domain" description="NACHT" evidence="1">
    <location>
        <begin position="432"/>
        <end position="524"/>
    </location>
</feature>
<dbReference type="EMBL" id="JAZHXI010000022">
    <property type="protein sequence ID" value="KAL2060510.1"/>
    <property type="molecule type" value="Genomic_DNA"/>
</dbReference>
<dbReference type="Pfam" id="PF12770">
    <property type="entry name" value="CHAT"/>
    <property type="match status" value="1"/>
</dbReference>
<evidence type="ECO:0008006" key="5">
    <source>
        <dbReference type="Google" id="ProtNLM"/>
    </source>
</evidence>
<gene>
    <name evidence="3" type="ORF">VTL71DRAFT_9541</name>
</gene>
<evidence type="ECO:0000313" key="3">
    <source>
        <dbReference type="EMBL" id="KAL2060510.1"/>
    </source>
</evidence>
<keyword evidence="4" id="KW-1185">Reference proteome</keyword>
<dbReference type="Pfam" id="PF05729">
    <property type="entry name" value="NACHT"/>
    <property type="match status" value="1"/>
</dbReference>
<accession>A0ABR4BSC2</accession>
<proteinExistence type="predicted"/>
<reference evidence="3 4" key="1">
    <citation type="journal article" date="2024" name="Commun. Biol.">
        <title>Comparative genomic analysis of thermophilic fungi reveals convergent evolutionary adaptations and gene losses.</title>
        <authorList>
            <person name="Steindorff A.S."/>
            <person name="Aguilar-Pontes M.V."/>
            <person name="Robinson A.J."/>
            <person name="Andreopoulos B."/>
            <person name="LaButti K."/>
            <person name="Kuo A."/>
            <person name="Mondo S."/>
            <person name="Riley R."/>
            <person name="Otillar R."/>
            <person name="Haridas S."/>
            <person name="Lipzen A."/>
            <person name="Grimwood J."/>
            <person name="Schmutz J."/>
            <person name="Clum A."/>
            <person name="Reid I.D."/>
            <person name="Moisan M.C."/>
            <person name="Butler G."/>
            <person name="Nguyen T.T.M."/>
            <person name="Dewar K."/>
            <person name="Conant G."/>
            <person name="Drula E."/>
            <person name="Henrissat B."/>
            <person name="Hansel C."/>
            <person name="Singer S."/>
            <person name="Hutchinson M.I."/>
            <person name="de Vries R.P."/>
            <person name="Natvig D.O."/>
            <person name="Powell A.J."/>
            <person name="Tsang A."/>
            <person name="Grigoriev I.V."/>
        </authorList>
    </citation>
    <scope>NUCLEOTIDE SEQUENCE [LARGE SCALE GENOMIC DNA]</scope>
    <source>
        <strain evidence="3 4">CBS 494.80</strain>
    </source>
</reference>
<dbReference type="Gene3D" id="3.40.50.300">
    <property type="entry name" value="P-loop containing nucleotide triphosphate hydrolases"/>
    <property type="match status" value="1"/>
</dbReference>
<organism evidence="3 4">
    <name type="scientific">Oculimacula yallundae</name>
    <dbReference type="NCBI Taxonomy" id="86028"/>
    <lineage>
        <taxon>Eukaryota</taxon>
        <taxon>Fungi</taxon>
        <taxon>Dikarya</taxon>
        <taxon>Ascomycota</taxon>
        <taxon>Pezizomycotina</taxon>
        <taxon>Leotiomycetes</taxon>
        <taxon>Helotiales</taxon>
        <taxon>Ploettnerulaceae</taxon>
        <taxon>Oculimacula</taxon>
    </lineage>
</organism>
<dbReference type="Proteomes" id="UP001595075">
    <property type="component" value="Unassembled WGS sequence"/>
</dbReference>
<dbReference type="InterPro" id="IPR027417">
    <property type="entry name" value="P-loop_NTPase"/>
</dbReference>
<name>A0ABR4BSC2_9HELO</name>
<sequence length="1174" mass="133009">MGGQDGTIKIQVSGLNHGSDNEAYVRVCRGTSAATTKIPLEITPTSSEYLLPSLSWYLEEYINQPFEIARSSQTSGNIKSYAAVLIALILENISNPSSLQGSRLILEVLDPLIEATSPDILHQGPDLVSLLHWECLEDVILWPWQFKPQAIAVVRMTSALVRDQGELQLQPKEMDRGLRVLALSARPAGERDIPHRLISRTILRVADGLKHKPNSPELVIARPGSLSGLQNYLSAYGKGHFDIVHLDVHGIANEEKAILCFTNDSDPTQVDQVIARNLAEILRTYEVPCVIINACQSASGINNFTRSLVEHGISTALGMQYNLLESAAEIFTAALYKDILSRRRPILDACSYARSALRIFSRRKTDYNTTIAVSDYLNPVLYTSEYFTTLEPRTPDDLAIGAVGTDVDETLLGRESTILDLENDLSTFSNRIYLLGSPGAGKSTLARHLSTWWKATGFVQRTILIDFATFKPASWTEVCHSICHQLGLQLDDGKELRQVLIQTRHLIIFDSLDVVDDTTSANIWEGMSKFSKSIKRTKRYKNPSGILYIGRQEVNWIRSFTGSTYHLNGIDLSSGMKMCFNLLERLSRPLHVTDLTTARYMEQIVALVDGNPLALELLMADFSARGENLSQYFFRLTSNRPFSLDNIKTLNLHDNRSLNEALCLRSTSWNHELLTNIRYLSPFWKFIPVQLSSYWKFLKLSSDRVSETPAPLRIGDLRARKKAAESMDEIEKKILFYKEAYRGDFDHSELDDINVVFCSLLNALCKSGYFSKPVTGTFGESSEEDYFIIHPILTLCLRTSADVDTIDTDGLVIPVAYHRFYCRRDKQWPDAAQWSPEWIAPGKQIEFEFENYVTYLNFMFTIEPTQWTMVSLEPKVVFHLGRRHPRTVIIALGIMNRGLQQYLKYFRMKRPTKRSRLAGGTVKLAAIAYVKLLKGMQASTEGIEDPFRLVYVAIGVYCCVLTLSATMTSIDLGFETTKYREIMNELSNGYIDGVMFSDAFKGMLTSLRHVFYNVDNNNKDWSVAWESVGKVTGTDLLSVMYGEHQEENRKAIRAITGRKEWEYNIDIMRETSLEYFNSSTVSEEEILALESQLHQVLLDNMRDIQSPGIPVHMYNNLVLLAMRRGEFLLALQHCKSTLLHLSELPMEEPWTEARRFCNNHLQKIMSLLGNEGNQ</sequence>
<dbReference type="SUPFAM" id="SSF52540">
    <property type="entry name" value="P-loop containing nucleoside triphosphate hydrolases"/>
    <property type="match status" value="1"/>
</dbReference>
<protein>
    <recommendedName>
        <fullName evidence="5">CHAT domain-containing protein</fullName>
    </recommendedName>
</protein>
<evidence type="ECO:0000259" key="1">
    <source>
        <dbReference type="Pfam" id="PF05729"/>
    </source>
</evidence>
<dbReference type="InterPro" id="IPR007111">
    <property type="entry name" value="NACHT_NTPase"/>
</dbReference>
<evidence type="ECO:0000259" key="2">
    <source>
        <dbReference type="Pfam" id="PF12770"/>
    </source>
</evidence>
<comment type="caution">
    <text evidence="3">The sequence shown here is derived from an EMBL/GenBank/DDBJ whole genome shotgun (WGS) entry which is preliminary data.</text>
</comment>
<feature type="domain" description="CHAT" evidence="2">
    <location>
        <begin position="226"/>
        <end position="358"/>
    </location>
</feature>
<dbReference type="InterPro" id="IPR024983">
    <property type="entry name" value="CHAT_dom"/>
</dbReference>